<dbReference type="Proteomes" id="UP000567293">
    <property type="component" value="Unassembled WGS sequence"/>
</dbReference>
<evidence type="ECO:0000259" key="3">
    <source>
        <dbReference type="PROSITE" id="PS51831"/>
    </source>
</evidence>
<keyword evidence="5" id="KW-1185">Reference proteome</keyword>
<dbReference type="PANTHER" id="PTHR11373">
    <property type="entry name" value="DEOXYNUCLEOSIDE TRIPHOSPHATE TRIPHOSPHOHYDROLASE"/>
    <property type="match status" value="1"/>
</dbReference>
<sequence length="378" mass="43178">MLAGLRFRVAQTRGRRYPEAPHPYRNDFQRDRDRIVHSRAFRRLEAKTQVFTQGMSDHFRNRLTHTIEVAQIARTLAAALELDEDLTEALALAHDIGHPPFAHAGEEELNHQMARFGERFDHNFHALRIVESFEQRYARFPGLNLTFEVREGIIKHSQDFGPGENPEFDAFLPGLRPPLEAQLIDLADEAAYNSADLDDAFSAGMLKARDAADCIPQYRTLLEAAETQFQGASEREIFHETLRQLVDALVSGLIEGTVARAREAGVTSTDEVRTFSRRLAAFAPEEAETSRQLKRFLYEKVYAAPALVEERARSVAMIRELFQFFLERPDRLPQPYSEQANHTPVHRVVCDYIAGMTDSFFRRTYEQTIAQDATLRAT</sequence>
<dbReference type="Pfam" id="PF01966">
    <property type="entry name" value="HD"/>
    <property type="match status" value="1"/>
</dbReference>
<dbReference type="EMBL" id="JACDQQ010001959">
    <property type="protein sequence ID" value="MBA0087340.1"/>
    <property type="molecule type" value="Genomic_DNA"/>
</dbReference>
<dbReference type="HAMAP" id="MF_01212">
    <property type="entry name" value="dGTPase_type2"/>
    <property type="match status" value="1"/>
</dbReference>
<dbReference type="Gene3D" id="1.10.3210.10">
    <property type="entry name" value="Hypothetical protein af1432"/>
    <property type="match status" value="1"/>
</dbReference>
<dbReference type="InterPro" id="IPR026875">
    <property type="entry name" value="PHydrolase_assoc_dom"/>
</dbReference>
<gene>
    <name evidence="4" type="primary">dgt</name>
    <name evidence="4" type="ORF">HRJ53_20340</name>
</gene>
<reference evidence="4" key="1">
    <citation type="submission" date="2020-06" db="EMBL/GenBank/DDBJ databases">
        <title>Legume-microbial interactions unlock mineral nutrients during tropical forest succession.</title>
        <authorList>
            <person name="Epihov D.Z."/>
        </authorList>
    </citation>
    <scope>NUCLEOTIDE SEQUENCE [LARGE SCALE GENOMIC DNA]</scope>
    <source>
        <strain evidence="4">Pan2503</strain>
    </source>
</reference>
<organism evidence="4 5">
    <name type="scientific">Candidatus Acidiferrum panamense</name>
    <dbReference type="NCBI Taxonomy" id="2741543"/>
    <lineage>
        <taxon>Bacteria</taxon>
        <taxon>Pseudomonadati</taxon>
        <taxon>Acidobacteriota</taxon>
        <taxon>Terriglobia</taxon>
        <taxon>Candidatus Acidiferrales</taxon>
        <taxon>Candidatus Acidiferrum</taxon>
    </lineage>
</organism>
<dbReference type="CDD" id="cd00077">
    <property type="entry name" value="HDc"/>
    <property type="match status" value="1"/>
</dbReference>
<dbReference type="InterPro" id="IPR050135">
    <property type="entry name" value="dGTPase-like"/>
</dbReference>
<accession>A0A7V8NU73</accession>
<dbReference type="AlphaFoldDB" id="A0A7V8NU73"/>
<dbReference type="InterPro" id="IPR006674">
    <property type="entry name" value="HD_domain"/>
</dbReference>
<comment type="similarity">
    <text evidence="2">Belongs to the dGTPase family. Type 2 subfamily.</text>
</comment>
<dbReference type="InterPro" id="IPR006261">
    <property type="entry name" value="dGTPase"/>
</dbReference>
<protein>
    <recommendedName>
        <fullName evidence="2">Deoxyguanosinetriphosphate triphosphohydrolase-like protein</fullName>
    </recommendedName>
</protein>
<dbReference type="SUPFAM" id="SSF109604">
    <property type="entry name" value="HD-domain/PDEase-like"/>
    <property type="match status" value="1"/>
</dbReference>
<name>A0A7V8NU73_9BACT</name>
<proteinExistence type="inferred from homology"/>
<evidence type="ECO:0000256" key="1">
    <source>
        <dbReference type="ARBA" id="ARBA00022801"/>
    </source>
</evidence>
<evidence type="ECO:0000256" key="2">
    <source>
        <dbReference type="HAMAP-Rule" id="MF_01212"/>
    </source>
</evidence>
<dbReference type="GO" id="GO:0008832">
    <property type="term" value="F:dGTPase activity"/>
    <property type="evidence" value="ECO:0007669"/>
    <property type="project" value="TreeGrafter"/>
</dbReference>
<comment type="caution">
    <text evidence="4">The sequence shown here is derived from an EMBL/GenBank/DDBJ whole genome shotgun (WGS) entry which is preliminary data.</text>
</comment>
<dbReference type="PROSITE" id="PS51831">
    <property type="entry name" value="HD"/>
    <property type="match status" value="1"/>
</dbReference>
<dbReference type="InterPro" id="IPR003607">
    <property type="entry name" value="HD/PDEase_dom"/>
</dbReference>
<keyword evidence="1 2" id="KW-0378">Hydrolase</keyword>
<evidence type="ECO:0000313" key="4">
    <source>
        <dbReference type="EMBL" id="MBA0087340.1"/>
    </source>
</evidence>
<dbReference type="InterPro" id="IPR023023">
    <property type="entry name" value="dNTPase_2"/>
</dbReference>
<feature type="domain" description="HD" evidence="3">
    <location>
        <begin position="62"/>
        <end position="193"/>
    </location>
</feature>
<dbReference type="PANTHER" id="PTHR11373:SF43">
    <property type="entry name" value="DEOXYGUANOSINETRIPHOSPHATE TRIPHOSPHOHYDROLASE-LIKE PROTEIN"/>
    <property type="match status" value="1"/>
</dbReference>
<dbReference type="NCBIfam" id="TIGR01353">
    <property type="entry name" value="dGTP_triPase"/>
    <property type="match status" value="1"/>
</dbReference>
<dbReference type="GO" id="GO:0006203">
    <property type="term" value="P:dGTP catabolic process"/>
    <property type="evidence" value="ECO:0007669"/>
    <property type="project" value="TreeGrafter"/>
</dbReference>
<dbReference type="SMART" id="SM00471">
    <property type="entry name" value="HDc"/>
    <property type="match status" value="1"/>
</dbReference>
<evidence type="ECO:0000313" key="5">
    <source>
        <dbReference type="Proteomes" id="UP000567293"/>
    </source>
</evidence>
<dbReference type="Pfam" id="PF13286">
    <property type="entry name" value="HD_assoc"/>
    <property type="match status" value="1"/>
</dbReference>